<dbReference type="AlphaFoldDB" id="A0A0D0AKZ3"/>
<dbReference type="EMBL" id="KN834879">
    <property type="protein sequence ID" value="KIK50920.1"/>
    <property type="molecule type" value="Genomic_DNA"/>
</dbReference>
<evidence type="ECO:0000313" key="2">
    <source>
        <dbReference type="EMBL" id="KIK50920.1"/>
    </source>
</evidence>
<reference evidence="2 3" key="1">
    <citation type="submission" date="2014-04" db="EMBL/GenBank/DDBJ databases">
        <title>Evolutionary Origins and Diversification of the Mycorrhizal Mutualists.</title>
        <authorList>
            <consortium name="DOE Joint Genome Institute"/>
            <consortium name="Mycorrhizal Genomics Consortium"/>
            <person name="Kohler A."/>
            <person name="Kuo A."/>
            <person name="Nagy L.G."/>
            <person name="Floudas D."/>
            <person name="Copeland A."/>
            <person name="Barry K.W."/>
            <person name="Cichocki N."/>
            <person name="Veneault-Fourrey C."/>
            <person name="LaButti K."/>
            <person name="Lindquist E.A."/>
            <person name="Lipzen A."/>
            <person name="Lundell T."/>
            <person name="Morin E."/>
            <person name="Murat C."/>
            <person name="Riley R."/>
            <person name="Ohm R."/>
            <person name="Sun H."/>
            <person name="Tunlid A."/>
            <person name="Henrissat B."/>
            <person name="Grigoriev I.V."/>
            <person name="Hibbett D.S."/>
            <person name="Martin F."/>
        </authorList>
    </citation>
    <scope>NUCLEOTIDE SEQUENCE [LARGE SCALE GENOMIC DNA]</scope>
    <source>
        <strain evidence="2 3">FD-317 M1</strain>
    </source>
</reference>
<evidence type="ECO:0000313" key="3">
    <source>
        <dbReference type="Proteomes" id="UP000053593"/>
    </source>
</evidence>
<sequence>MFPFLHLLVPTAPSLSRGFIHWKNSSTAIAPLISTTSITSITSFTSLICCILIYSSITEQSRGHPGDPVTNTSSGKKQGPPALVSEADSEDEELIPKPLGEVGRLGHGGYTLTKVLAWPPKKYEKVKRFIGNLVEKQLDCELIWSDQPPERLKKIQELAIEKHTILKQYRGLWVVDNFIQGALKYQKSVLKKEKLEKEAVKGCTSTSEKRSGANSHVGQ</sequence>
<evidence type="ECO:0000256" key="1">
    <source>
        <dbReference type="SAM" id="MobiDB-lite"/>
    </source>
</evidence>
<dbReference type="Proteomes" id="UP000053593">
    <property type="component" value="Unassembled WGS sequence"/>
</dbReference>
<accession>A0A0D0AKZ3</accession>
<protein>
    <submittedName>
        <fullName evidence="2">Uncharacterized protein</fullName>
    </submittedName>
</protein>
<gene>
    <name evidence="2" type="ORF">GYMLUDRAFT_252537</name>
</gene>
<proteinExistence type="predicted"/>
<feature type="region of interest" description="Disordered" evidence="1">
    <location>
        <begin position="60"/>
        <end position="91"/>
    </location>
</feature>
<keyword evidence="3" id="KW-1185">Reference proteome</keyword>
<dbReference type="HOGENOM" id="CLU_1261637_0_0_1"/>
<name>A0A0D0AKZ3_9AGAR</name>
<organism evidence="2 3">
    <name type="scientific">Collybiopsis luxurians FD-317 M1</name>
    <dbReference type="NCBI Taxonomy" id="944289"/>
    <lineage>
        <taxon>Eukaryota</taxon>
        <taxon>Fungi</taxon>
        <taxon>Dikarya</taxon>
        <taxon>Basidiomycota</taxon>
        <taxon>Agaricomycotina</taxon>
        <taxon>Agaricomycetes</taxon>
        <taxon>Agaricomycetidae</taxon>
        <taxon>Agaricales</taxon>
        <taxon>Marasmiineae</taxon>
        <taxon>Omphalotaceae</taxon>
        <taxon>Collybiopsis</taxon>
        <taxon>Collybiopsis luxurians</taxon>
    </lineage>
</organism>
<dbReference type="OrthoDB" id="2686745at2759"/>